<reference evidence="1 2" key="1">
    <citation type="submission" date="2022-08" db="EMBL/GenBank/DDBJ databases">
        <title>Algoriphagus sp. CAU 1643 isolated from mud.</title>
        <authorList>
            <person name="Kim W."/>
        </authorList>
    </citation>
    <scope>NUCLEOTIDE SEQUENCE [LARGE SCALE GENOMIC DNA]</scope>
    <source>
        <strain evidence="1 2">CAU 1643</strain>
    </source>
</reference>
<gene>
    <name evidence="1" type="ORF">NY014_00420</name>
</gene>
<evidence type="ECO:0000313" key="2">
    <source>
        <dbReference type="Proteomes" id="UP001206788"/>
    </source>
</evidence>
<protein>
    <recommendedName>
        <fullName evidence="3">HEPN domain-containing protein</fullName>
    </recommendedName>
</protein>
<dbReference type="Proteomes" id="UP001206788">
    <property type="component" value="Unassembled WGS sequence"/>
</dbReference>
<sequence>MTREQFDQGILDFNQGEASFNHGINIYAFLFKNNWYPVDAFVKHVTGRNYNTYQGVKLLVDVLPYLRFKNVSFDDCGGLPVRITQEDILLELKYLSVHFNNLIEN</sequence>
<accession>A0ABT2G0S0</accession>
<evidence type="ECO:0000313" key="1">
    <source>
        <dbReference type="EMBL" id="MCS5488868.1"/>
    </source>
</evidence>
<organism evidence="1 2">
    <name type="scientific">Algoriphagus limi</name>
    <dbReference type="NCBI Taxonomy" id="2975273"/>
    <lineage>
        <taxon>Bacteria</taxon>
        <taxon>Pseudomonadati</taxon>
        <taxon>Bacteroidota</taxon>
        <taxon>Cytophagia</taxon>
        <taxon>Cytophagales</taxon>
        <taxon>Cyclobacteriaceae</taxon>
        <taxon>Algoriphagus</taxon>
    </lineage>
</organism>
<evidence type="ECO:0008006" key="3">
    <source>
        <dbReference type="Google" id="ProtNLM"/>
    </source>
</evidence>
<keyword evidence="2" id="KW-1185">Reference proteome</keyword>
<name>A0ABT2G0S0_9BACT</name>
<dbReference type="EMBL" id="JANWGH010000001">
    <property type="protein sequence ID" value="MCS5488868.1"/>
    <property type="molecule type" value="Genomic_DNA"/>
</dbReference>
<proteinExistence type="predicted"/>
<comment type="caution">
    <text evidence="1">The sequence shown here is derived from an EMBL/GenBank/DDBJ whole genome shotgun (WGS) entry which is preliminary data.</text>
</comment>
<dbReference type="RefSeq" id="WP_259412551.1">
    <property type="nucleotide sequence ID" value="NZ_JANWGH010000001.1"/>
</dbReference>